<evidence type="ECO:0000256" key="1">
    <source>
        <dbReference type="ARBA" id="ARBA00022679"/>
    </source>
</evidence>
<dbReference type="InterPro" id="IPR016181">
    <property type="entry name" value="Acyl_CoA_acyltransferase"/>
</dbReference>
<dbReference type="GO" id="GO:0016746">
    <property type="term" value="F:acyltransferase activity"/>
    <property type="evidence" value="ECO:0007669"/>
    <property type="project" value="UniProtKB-KW"/>
</dbReference>
<reference evidence="5 6" key="1">
    <citation type="submission" date="2024-07" db="EMBL/GenBank/DDBJ databases">
        <authorList>
            <person name="Lee S."/>
            <person name="Kang M."/>
        </authorList>
    </citation>
    <scope>NUCLEOTIDE SEQUENCE [LARGE SCALE GENOMIC DNA]</scope>
    <source>
        <strain evidence="5 6">DS6</strain>
    </source>
</reference>
<proteinExistence type="predicted"/>
<dbReference type="InterPro" id="IPR000182">
    <property type="entry name" value="GNAT_dom"/>
</dbReference>
<comment type="caution">
    <text evidence="5">The sequence shown here is derived from an EMBL/GenBank/DDBJ whole genome shotgun (WGS) entry which is preliminary data.</text>
</comment>
<feature type="domain" description="N-acetyltransferase" evidence="4">
    <location>
        <begin position="6"/>
        <end position="160"/>
    </location>
</feature>
<sequence>MSRTLVALREAHVGDASFLVGLWQDSIRPADTQEQIADLELVIKGAAESPEQRLLVAEYDGERAGAVYLRATTFGPLNLEPTVQAFSPHVVDCFQRRGVGHALMEAAVTFAEELGIGHVASAAPSGSRDGNRFLARLGLGPQGVIRLAPTVTIRGRLDAARPSGRARGSRSHLGQVLAARRSMRRSQPAG</sequence>
<dbReference type="Gene3D" id="3.40.630.30">
    <property type="match status" value="1"/>
</dbReference>
<accession>A0ABV3SZT6</accession>
<gene>
    <name evidence="5" type="ORF">AB3X52_07885</name>
</gene>
<keyword evidence="2 5" id="KW-0012">Acyltransferase</keyword>
<dbReference type="PANTHER" id="PTHR43877:SF1">
    <property type="entry name" value="ACETYLTRANSFERASE"/>
    <property type="match status" value="1"/>
</dbReference>
<dbReference type="CDD" id="cd04301">
    <property type="entry name" value="NAT_SF"/>
    <property type="match status" value="1"/>
</dbReference>
<feature type="region of interest" description="Disordered" evidence="3">
    <location>
        <begin position="159"/>
        <end position="190"/>
    </location>
</feature>
<evidence type="ECO:0000256" key="2">
    <source>
        <dbReference type="ARBA" id="ARBA00023315"/>
    </source>
</evidence>
<dbReference type="EC" id="2.3.-.-" evidence="5"/>
<dbReference type="RefSeq" id="WP_367993004.1">
    <property type="nucleotide sequence ID" value="NZ_JBFPJR010000010.1"/>
</dbReference>
<dbReference type="EMBL" id="JBFPJR010000010">
    <property type="protein sequence ID" value="MEX0427533.1"/>
    <property type="molecule type" value="Genomic_DNA"/>
</dbReference>
<evidence type="ECO:0000313" key="5">
    <source>
        <dbReference type="EMBL" id="MEX0427533.1"/>
    </source>
</evidence>
<evidence type="ECO:0000256" key="3">
    <source>
        <dbReference type="SAM" id="MobiDB-lite"/>
    </source>
</evidence>
<dbReference type="Proteomes" id="UP001556631">
    <property type="component" value="Unassembled WGS sequence"/>
</dbReference>
<dbReference type="Pfam" id="PF00583">
    <property type="entry name" value="Acetyltransf_1"/>
    <property type="match status" value="1"/>
</dbReference>
<dbReference type="PANTHER" id="PTHR43877">
    <property type="entry name" value="AMINOALKYLPHOSPHONATE N-ACETYLTRANSFERASE-RELATED-RELATED"/>
    <property type="match status" value="1"/>
</dbReference>
<evidence type="ECO:0000313" key="6">
    <source>
        <dbReference type="Proteomes" id="UP001556631"/>
    </source>
</evidence>
<keyword evidence="1 5" id="KW-0808">Transferase</keyword>
<dbReference type="PROSITE" id="PS51186">
    <property type="entry name" value="GNAT"/>
    <property type="match status" value="1"/>
</dbReference>
<organism evidence="5 6">
    <name type="scientific">Nocardioides eburneus</name>
    <dbReference type="NCBI Taxonomy" id="3231482"/>
    <lineage>
        <taxon>Bacteria</taxon>
        <taxon>Bacillati</taxon>
        <taxon>Actinomycetota</taxon>
        <taxon>Actinomycetes</taxon>
        <taxon>Propionibacteriales</taxon>
        <taxon>Nocardioidaceae</taxon>
        <taxon>Nocardioides</taxon>
    </lineage>
</organism>
<protein>
    <submittedName>
        <fullName evidence="5">GNAT family N-acetyltransferase</fullName>
        <ecNumber evidence="5">2.3.-.-</ecNumber>
    </submittedName>
</protein>
<dbReference type="SUPFAM" id="SSF55729">
    <property type="entry name" value="Acyl-CoA N-acyltransferases (Nat)"/>
    <property type="match status" value="1"/>
</dbReference>
<dbReference type="InterPro" id="IPR050832">
    <property type="entry name" value="Bact_Acetyltransf"/>
</dbReference>
<name>A0ABV3SZT6_9ACTN</name>
<evidence type="ECO:0000259" key="4">
    <source>
        <dbReference type="PROSITE" id="PS51186"/>
    </source>
</evidence>
<keyword evidence="6" id="KW-1185">Reference proteome</keyword>